<dbReference type="EMBL" id="LVYD01000113">
    <property type="protein sequence ID" value="OQP57757.1"/>
    <property type="molecule type" value="Genomic_DNA"/>
</dbReference>
<proteinExistence type="predicted"/>
<reference evidence="1 2" key="1">
    <citation type="submission" date="2016-03" db="EMBL/GenBank/DDBJ databases">
        <title>Niastella vici sp. nov., isolated from farmland soil.</title>
        <authorList>
            <person name="Chen L."/>
            <person name="Wang D."/>
            <person name="Yang S."/>
            <person name="Wang G."/>
        </authorList>
    </citation>
    <scope>NUCLEOTIDE SEQUENCE [LARGE SCALE GENOMIC DNA]</scope>
    <source>
        <strain evidence="1 2">DJ57</strain>
    </source>
</reference>
<dbReference type="AlphaFoldDB" id="A0A1V9FHK6"/>
<protein>
    <submittedName>
        <fullName evidence="1">Uncharacterized protein</fullName>
    </submittedName>
</protein>
<accession>A0A1V9FHK6</accession>
<organism evidence="1 2">
    <name type="scientific">Niastella vici</name>
    <dbReference type="NCBI Taxonomy" id="1703345"/>
    <lineage>
        <taxon>Bacteria</taxon>
        <taxon>Pseudomonadati</taxon>
        <taxon>Bacteroidota</taxon>
        <taxon>Chitinophagia</taxon>
        <taxon>Chitinophagales</taxon>
        <taxon>Chitinophagaceae</taxon>
        <taxon>Niastella</taxon>
    </lineage>
</organism>
<dbReference type="Proteomes" id="UP000192796">
    <property type="component" value="Unassembled WGS sequence"/>
</dbReference>
<comment type="caution">
    <text evidence="1">The sequence shown here is derived from an EMBL/GenBank/DDBJ whole genome shotgun (WGS) entry which is preliminary data.</text>
</comment>
<evidence type="ECO:0000313" key="1">
    <source>
        <dbReference type="EMBL" id="OQP57757.1"/>
    </source>
</evidence>
<gene>
    <name evidence="1" type="ORF">A3860_09015</name>
</gene>
<sequence>MSSGYTIVISGYYIVITENCIVPGCCPKVANYAAYVVNDGALVANYGTFVVNDGALVVNDGTLVVNDGALVANDGVLVANGGALDRNFLWKVFKVEVKLQNIGV</sequence>
<name>A0A1V9FHK6_9BACT</name>
<evidence type="ECO:0000313" key="2">
    <source>
        <dbReference type="Proteomes" id="UP000192796"/>
    </source>
</evidence>
<keyword evidence="2" id="KW-1185">Reference proteome</keyword>